<comment type="similarity">
    <text evidence="2 7">Belongs to the aspartate/ornithine carbamoyltransferase superfamily. ATCase family.</text>
</comment>
<dbReference type="RefSeq" id="WP_089829863.1">
    <property type="nucleotide sequence ID" value="NZ_BJWI01000002.1"/>
</dbReference>
<dbReference type="GO" id="GO:0006520">
    <property type="term" value="P:amino acid metabolic process"/>
    <property type="evidence" value="ECO:0007669"/>
    <property type="project" value="InterPro"/>
</dbReference>
<dbReference type="PANTHER" id="PTHR45753">
    <property type="entry name" value="ORNITHINE CARBAMOYLTRANSFERASE, MITOCHONDRIAL"/>
    <property type="match status" value="1"/>
</dbReference>
<dbReference type="EMBL" id="FOXC01000002">
    <property type="protein sequence ID" value="SFO99484.1"/>
    <property type="molecule type" value="Genomic_DNA"/>
</dbReference>
<dbReference type="InterPro" id="IPR006132">
    <property type="entry name" value="Asp/Orn_carbamoyltranf_P-bd"/>
</dbReference>
<dbReference type="OrthoDB" id="9774690at2"/>
<dbReference type="Pfam" id="PF00185">
    <property type="entry name" value="OTCace"/>
    <property type="match status" value="1"/>
</dbReference>
<dbReference type="PROSITE" id="PS00097">
    <property type="entry name" value="CARBAMOYLTRANSFERASE"/>
    <property type="match status" value="1"/>
</dbReference>
<reference evidence="11 12" key="1">
    <citation type="submission" date="2016-10" db="EMBL/GenBank/DDBJ databases">
        <authorList>
            <person name="de Groot N.N."/>
        </authorList>
    </citation>
    <scope>NUCLEOTIDE SEQUENCE [LARGE SCALE GENOMIC DNA]</scope>
    <source>
        <strain evidence="11 12">DSM 17073</strain>
    </source>
</reference>
<evidence type="ECO:0000256" key="6">
    <source>
        <dbReference type="ARBA" id="ARBA00048859"/>
    </source>
</evidence>
<dbReference type="InterPro" id="IPR006131">
    <property type="entry name" value="Asp_carbamoyltransf_Asp/Orn-bd"/>
</dbReference>
<evidence type="ECO:0000259" key="8">
    <source>
        <dbReference type="Pfam" id="PF00185"/>
    </source>
</evidence>
<dbReference type="GO" id="GO:0004070">
    <property type="term" value="F:aspartate carbamoyltransferase activity"/>
    <property type="evidence" value="ECO:0007669"/>
    <property type="project" value="UniProtKB-UniRule"/>
</dbReference>
<evidence type="ECO:0000256" key="7">
    <source>
        <dbReference type="HAMAP-Rule" id="MF_00001"/>
    </source>
</evidence>
<dbReference type="AlphaFoldDB" id="A0A1I5LQ35"/>
<keyword evidence="13" id="KW-1185">Reference proteome</keyword>
<evidence type="ECO:0000313" key="12">
    <source>
        <dbReference type="Proteomes" id="UP000242243"/>
    </source>
</evidence>
<dbReference type="InterPro" id="IPR006130">
    <property type="entry name" value="Asp/Orn_carbamoylTrfase"/>
</dbReference>
<evidence type="ECO:0000259" key="9">
    <source>
        <dbReference type="Pfam" id="PF02729"/>
    </source>
</evidence>
<accession>A0A1I5LQ35</accession>
<organism evidence="11 12">
    <name type="scientific">Halolactibacillus halophilus</name>
    <dbReference type="NCBI Taxonomy" id="306540"/>
    <lineage>
        <taxon>Bacteria</taxon>
        <taxon>Bacillati</taxon>
        <taxon>Bacillota</taxon>
        <taxon>Bacilli</taxon>
        <taxon>Bacillales</taxon>
        <taxon>Bacillaceae</taxon>
        <taxon>Halolactibacillus</taxon>
    </lineage>
</organism>
<feature type="domain" description="Aspartate/ornithine carbamoyltransferase Asp/Orn-binding" evidence="8">
    <location>
        <begin position="148"/>
        <end position="290"/>
    </location>
</feature>
<feature type="binding site" evidence="7">
    <location>
        <position position="212"/>
    </location>
    <ligand>
        <name>L-aspartate</name>
        <dbReference type="ChEBI" id="CHEBI:29991"/>
    </ligand>
</feature>
<evidence type="ECO:0000256" key="5">
    <source>
        <dbReference type="ARBA" id="ARBA00043884"/>
    </source>
</evidence>
<evidence type="ECO:0000256" key="1">
    <source>
        <dbReference type="ARBA" id="ARBA00004852"/>
    </source>
</evidence>
<dbReference type="Pfam" id="PF02729">
    <property type="entry name" value="OTCace_N"/>
    <property type="match status" value="1"/>
</dbReference>
<comment type="subunit">
    <text evidence="7">Heterododecamer (2C3:3R2) of six catalytic PyrB chains organized as two trimers (C3), and six regulatory PyrI chains organized as three dimers (R2).</text>
</comment>
<feature type="binding site" evidence="7">
    <location>
        <position position="52"/>
    </location>
    <ligand>
        <name>carbamoyl phosphate</name>
        <dbReference type="ChEBI" id="CHEBI:58228"/>
    </ligand>
</feature>
<dbReference type="PANTHER" id="PTHR45753:SF6">
    <property type="entry name" value="ASPARTATE CARBAMOYLTRANSFERASE"/>
    <property type="match status" value="1"/>
</dbReference>
<dbReference type="EMBL" id="BJWI01000002">
    <property type="protein sequence ID" value="GEM00709.1"/>
    <property type="molecule type" value="Genomic_DNA"/>
</dbReference>
<feature type="binding site" evidence="7">
    <location>
        <position position="129"/>
    </location>
    <ligand>
        <name>carbamoyl phosphate</name>
        <dbReference type="ChEBI" id="CHEBI:58228"/>
    </ligand>
</feature>
<dbReference type="SUPFAM" id="SSF53671">
    <property type="entry name" value="Aspartate/ornithine carbamoyltransferase"/>
    <property type="match status" value="1"/>
</dbReference>
<dbReference type="Proteomes" id="UP000321547">
    <property type="component" value="Unassembled WGS sequence"/>
</dbReference>
<dbReference type="UniPathway" id="UPA00070">
    <property type="reaction ID" value="UER00116"/>
</dbReference>
<evidence type="ECO:0000256" key="3">
    <source>
        <dbReference type="ARBA" id="ARBA00022679"/>
    </source>
</evidence>
<dbReference type="FunFam" id="3.40.50.1370:FF:000011">
    <property type="entry name" value="Aspartate carbamoyltransferase"/>
    <property type="match status" value="1"/>
</dbReference>
<evidence type="ECO:0000256" key="4">
    <source>
        <dbReference type="ARBA" id="ARBA00022975"/>
    </source>
</evidence>
<gene>
    <name evidence="7 10" type="primary">pyrB</name>
    <name evidence="10" type="ORF">HHA03_02410</name>
    <name evidence="11" type="ORF">SAMN05421839_102182</name>
</gene>
<feature type="binding site" evidence="7">
    <location>
        <position position="51"/>
    </location>
    <ligand>
        <name>carbamoyl phosphate</name>
        <dbReference type="ChEBI" id="CHEBI:58228"/>
    </ligand>
</feature>
<proteinExistence type="inferred from homology"/>
<comment type="catalytic activity">
    <reaction evidence="6 7">
        <text>carbamoyl phosphate + L-aspartate = N-carbamoyl-L-aspartate + phosphate + H(+)</text>
        <dbReference type="Rhea" id="RHEA:20013"/>
        <dbReference type="ChEBI" id="CHEBI:15378"/>
        <dbReference type="ChEBI" id="CHEBI:29991"/>
        <dbReference type="ChEBI" id="CHEBI:32814"/>
        <dbReference type="ChEBI" id="CHEBI:43474"/>
        <dbReference type="ChEBI" id="CHEBI:58228"/>
        <dbReference type="EC" id="2.1.3.2"/>
    </reaction>
</comment>
<evidence type="ECO:0000256" key="2">
    <source>
        <dbReference type="ARBA" id="ARBA00008896"/>
    </source>
</evidence>
<dbReference type="InterPro" id="IPR002082">
    <property type="entry name" value="Asp_carbamoyltransf"/>
</dbReference>
<comment type="function">
    <text evidence="5 7">Catalyzes the condensation of carbamoyl phosphate and aspartate to form carbamoyl aspartate and inorganic phosphate, the committed step in the de novo pyrimidine nucleotide biosynthesis pathway.</text>
</comment>
<feature type="binding site" evidence="7">
    <location>
        <position position="254"/>
    </location>
    <ligand>
        <name>carbamoyl phosphate</name>
        <dbReference type="ChEBI" id="CHEBI:58228"/>
    </ligand>
</feature>
<dbReference type="PRINTS" id="PR00101">
    <property type="entry name" value="ATCASE"/>
</dbReference>
<dbReference type="InterPro" id="IPR036901">
    <property type="entry name" value="Asp/Orn_carbamoylTrfase_sf"/>
</dbReference>
<dbReference type="STRING" id="306540.SAMN05421839_102182"/>
<dbReference type="GO" id="GO:0016597">
    <property type="term" value="F:amino acid binding"/>
    <property type="evidence" value="ECO:0007669"/>
    <property type="project" value="InterPro"/>
</dbReference>
<keyword evidence="4 7" id="KW-0665">Pyrimidine biosynthesis</keyword>
<dbReference type="NCBIfam" id="TIGR00670">
    <property type="entry name" value="asp_carb_tr"/>
    <property type="match status" value="1"/>
</dbReference>
<sequence length="314" mass="35760">MKDFVSMKTMTKDQLLGLLKRIEAIETGQTKPNFNQDEMFIANLFYEPSTRTKMSFEVAEKKLGLNVLDFHVESSSTLKGETVYDTAKTFAAIGAKAIVIRHPKENMVQELADQLDIPVINGGDGKGEHPTQSLLDLYTMYQEFGSFEGLKVTIVGDILHSRVARSNAIALSTLGAEVRLSAKASYRDETLDFPYLELDEAIEDSDVMMLLRIQLERHDNKETLNKAEYLNRYGLTVERYQRLKQTAIVMHPAPVNRGVEIDDTLVEAEKSRIFKQMTNGVYSRMAVIEMVLFQQQLKKGEIKHDFTYPERLYS</sequence>
<protein>
    <recommendedName>
        <fullName evidence="7">Aspartate carbamoyltransferase</fullName>
        <ecNumber evidence="7">2.1.3.2</ecNumber>
    </recommendedName>
    <alternativeName>
        <fullName evidence="7">Aspartate transcarbamylase</fullName>
        <shortName evidence="7">ATCase</shortName>
    </alternativeName>
</protein>
<feature type="binding site" evidence="7">
    <location>
        <position position="162"/>
    </location>
    <ligand>
        <name>L-aspartate</name>
        <dbReference type="ChEBI" id="CHEBI:29991"/>
    </ligand>
</feature>
<keyword evidence="3 7" id="KW-0808">Transferase</keyword>
<feature type="domain" description="Aspartate/ornithine carbamoyltransferase carbamoyl-P binding" evidence="9">
    <location>
        <begin position="2"/>
        <end position="141"/>
    </location>
</feature>
<evidence type="ECO:0000313" key="13">
    <source>
        <dbReference type="Proteomes" id="UP000321547"/>
    </source>
</evidence>
<dbReference type="PRINTS" id="PR00100">
    <property type="entry name" value="AOTCASE"/>
</dbReference>
<dbReference type="HAMAP" id="MF_00001">
    <property type="entry name" value="Asp_carb_tr"/>
    <property type="match status" value="1"/>
</dbReference>
<comment type="pathway">
    <text evidence="1 7">Pyrimidine metabolism; UMP biosynthesis via de novo pathway; (S)-dihydroorotate from bicarbonate: step 2/3.</text>
</comment>
<evidence type="ECO:0000313" key="10">
    <source>
        <dbReference type="EMBL" id="GEM00709.1"/>
    </source>
</evidence>
<feature type="binding site" evidence="7">
    <location>
        <position position="101"/>
    </location>
    <ligand>
        <name>carbamoyl phosphate</name>
        <dbReference type="ChEBI" id="CHEBI:58228"/>
    </ligand>
</feature>
<evidence type="ECO:0000313" key="11">
    <source>
        <dbReference type="EMBL" id="SFO99484.1"/>
    </source>
</evidence>
<dbReference type="EC" id="2.1.3.2" evidence="7"/>
<dbReference type="GO" id="GO:0044205">
    <property type="term" value="P:'de novo' UMP biosynthetic process"/>
    <property type="evidence" value="ECO:0007669"/>
    <property type="project" value="UniProtKB-UniRule"/>
</dbReference>
<dbReference type="GO" id="GO:0005829">
    <property type="term" value="C:cytosol"/>
    <property type="evidence" value="ECO:0007669"/>
    <property type="project" value="TreeGrafter"/>
</dbReference>
<reference evidence="10 13" key="2">
    <citation type="submission" date="2019-07" db="EMBL/GenBank/DDBJ databases">
        <title>Whole genome shotgun sequence of Halolactibacillus halophilus NBRC 100868.</title>
        <authorList>
            <person name="Hosoyama A."/>
            <person name="Uohara A."/>
            <person name="Ohji S."/>
            <person name="Ichikawa N."/>
        </authorList>
    </citation>
    <scope>NUCLEOTIDE SEQUENCE [LARGE SCALE GENOMIC DNA]</scope>
    <source>
        <strain evidence="10 13">NBRC 100868</strain>
    </source>
</reference>
<dbReference type="Proteomes" id="UP000242243">
    <property type="component" value="Unassembled WGS sequence"/>
</dbReference>
<dbReference type="Gene3D" id="3.40.50.1370">
    <property type="entry name" value="Aspartate/ornithine carbamoyltransferase"/>
    <property type="match status" value="2"/>
</dbReference>
<feature type="binding site" evidence="7">
    <location>
        <position position="253"/>
    </location>
    <ligand>
        <name>carbamoyl phosphate</name>
        <dbReference type="ChEBI" id="CHEBI:58228"/>
    </ligand>
</feature>
<feature type="binding site" evidence="7">
    <location>
        <position position="132"/>
    </location>
    <ligand>
        <name>carbamoyl phosphate</name>
        <dbReference type="ChEBI" id="CHEBI:58228"/>
    </ligand>
</feature>
<name>A0A1I5LQ35_9BACI</name>
<feature type="binding site" evidence="7">
    <location>
        <position position="79"/>
    </location>
    <ligand>
        <name>L-aspartate</name>
        <dbReference type="ChEBI" id="CHEBI:29991"/>
    </ligand>
</feature>
<dbReference type="GO" id="GO:0006207">
    <property type="term" value="P:'de novo' pyrimidine nucleobase biosynthetic process"/>
    <property type="evidence" value="ECO:0007669"/>
    <property type="project" value="InterPro"/>
</dbReference>
<dbReference type="NCBIfam" id="NF002032">
    <property type="entry name" value="PRK00856.1"/>
    <property type="match status" value="1"/>
</dbReference>